<evidence type="ECO:0000256" key="5">
    <source>
        <dbReference type="ARBA" id="ARBA00022840"/>
    </source>
</evidence>
<keyword evidence="4" id="KW-0418">Kinase</keyword>
<feature type="compositionally biased region" description="Polar residues" evidence="7">
    <location>
        <begin position="671"/>
        <end position="685"/>
    </location>
</feature>
<dbReference type="PANTHER" id="PTHR44329:SF288">
    <property type="entry name" value="MITOGEN-ACTIVATED PROTEIN KINASE KINASE KINASE 20"/>
    <property type="match status" value="1"/>
</dbReference>
<feature type="binding site" evidence="6">
    <location>
        <position position="752"/>
    </location>
    <ligand>
        <name>ATP</name>
        <dbReference type="ChEBI" id="CHEBI:30616"/>
    </ligand>
</feature>
<keyword evidence="3 6" id="KW-0547">Nucleotide-binding</keyword>
<keyword evidence="8" id="KW-0472">Membrane</keyword>
<evidence type="ECO:0000256" key="3">
    <source>
        <dbReference type="ARBA" id="ARBA00022741"/>
    </source>
</evidence>
<dbReference type="PANTHER" id="PTHR44329">
    <property type="entry name" value="SERINE/THREONINE-PROTEIN KINASE TNNI3K-RELATED"/>
    <property type="match status" value="1"/>
</dbReference>
<dbReference type="GO" id="GO:0004674">
    <property type="term" value="F:protein serine/threonine kinase activity"/>
    <property type="evidence" value="ECO:0007669"/>
    <property type="project" value="UniProtKB-KW"/>
</dbReference>
<dbReference type="SMART" id="SM00220">
    <property type="entry name" value="S_TKc"/>
    <property type="match status" value="1"/>
</dbReference>
<feature type="transmembrane region" description="Helical" evidence="8">
    <location>
        <begin position="589"/>
        <end position="612"/>
    </location>
</feature>
<dbReference type="PROSITE" id="PS00108">
    <property type="entry name" value="PROTEIN_KINASE_ST"/>
    <property type="match status" value="1"/>
</dbReference>
<dbReference type="InterPro" id="IPR051681">
    <property type="entry name" value="Ser/Thr_Kinases-Pseudokinases"/>
</dbReference>
<evidence type="ECO:0000256" key="1">
    <source>
        <dbReference type="ARBA" id="ARBA00022527"/>
    </source>
</evidence>
<dbReference type="InterPro" id="IPR000719">
    <property type="entry name" value="Prot_kinase_dom"/>
</dbReference>
<comment type="caution">
    <text evidence="10">The sequence shown here is derived from an EMBL/GenBank/DDBJ whole genome shotgun (WGS) entry which is preliminary data.</text>
</comment>
<dbReference type="PROSITE" id="PS50011">
    <property type="entry name" value="PROTEIN_KINASE_DOM"/>
    <property type="match status" value="1"/>
</dbReference>
<evidence type="ECO:0000259" key="9">
    <source>
        <dbReference type="PROSITE" id="PS50011"/>
    </source>
</evidence>
<dbReference type="InterPro" id="IPR008271">
    <property type="entry name" value="Ser/Thr_kinase_AS"/>
</dbReference>
<keyword evidence="8" id="KW-0812">Transmembrane</keyword>
<keyword evidence="11" id="KW-1185">Reference proteome</keyword>
<evidence type="ECO:0000256" key="8">
    <source>
        <dbReference type="SAM" id="Phobius"/>
    </source>
</evidence>
<protein>
    <recommendedName>
        <fullName evidence="9">Protein kinase domain-containing protein</fullName>
    </recommendedName>
</protein>
<dbReference type="AlphaFoldDB" id="A0AAW1PVD9"/>
<evidence type="ECO:0000256" key="2">
    <source>
        <dbReference type="ARBA" id="ARBA00022679"/>
    </source>
</evidence>
<evidence type="ECO:0000313" key="10">
    <source>
        <dbReference type="EMBL" id="KAK9812123.1"/>
    </source>
</evidence>
<keyword evidence="1" id="KW-0723">Serine/threonine-protein kinase</keyword>
<evidence type="ECO:0000256" key="4">
    <source>
        <dbReference type="ARBA" id="ARBA00022777"/>
    </source>
</evidence>
<dbReference type="SUPFAM" id="SSF56112">
    <property type="entry name" value="Protein kinase-like (PK-like)"/>
    <property type="match status" value="1"/>
</dbReference>
<evidence type="ECO:0000256" key="6">
    <source>
        <dbReference type="PROSITE-ProRule" id="PRU10141"/>
    </source>
</evidence>
<accession>A0AAW1PVD9</accession>
<feature type="domain" description="Protein kinase" evidence="9">
    <location>
        <begin position="724"/>
        <end position="975"/>
    </location>
</feature>
<keyword evidence="2" id="KW-0808">Transferase</keyword>
<dbReference type="InterPro" id="IPR017441">
    <property type="entry name" value="Protein_kinase_ATP_BS"/>
</dbReference>
<proteinExistence type="predicted"/>
<dbReference type="PROSITE" id="PS00107">
    <property type="entry name" value="PROTEIN_KINASE_ATP"/>
    <property type="match status" value="1"/>
</dbReference>
<organism evidence="10 11">
    <name type="scientific">Symbiochloris irregularis</name>
    <dbReference type="NCBI Taxonomy" id="706552"/>
    <lineage>
        <taxon>Eukaryota</taxon>
        <taxon>Viridiplantae</taxon>
        <taxon>Chlorophyta</taxon>
        <taxon>core chlorophytes</taxon>
        <taxon>Trebouxiophyceae</taxon>
        <taxon>Trebouxiales</taxon>
        <taxon>Trebouxiaceae</taxon>
        <taxon>Symbiochloris</taxon>
    </lineage>
</organism>
<dbReference type="GO" id="GO:0005524">
    <property type="term" value="F:ATP binding"/>
    <property type="evidence" value="ECO:0007669"/>
    <property type="project" value="UniProtKB-UniRule"/>
</dbReference>
<evidence type="ECO:0000256" key="7">
    <source>
        <dbReference type="SAM" id="MobiDB-lite"/>
    </source>
</evidence>
<feature type="region of interest" description="Disordered" evidence="7">
    <location>
        <begin position="671"/>
        <end position="709"/>
    </location>
</feature>
<dbReference type="InterPro" id="IPR011009">
    <property type="entry name" value="Kinase-like_dom_sf"/>
</dbReference>
<dbReference type="Pfam" id="PF07714">
    <property type="entry name" value="PK_Tyr_Ser-Thr"/>
    <property type="match status" value="1"/>
</dbReference>
<dbReference type="Gene3D" id="1.10.510.10">
    <property type="entry name" value="Transferase(Phosphotransferase) domain 1"/>
    <property type="match status" value="1"/>
</dbReference>
<reference evidence="10 11" key="1">
    <citation type="journal article" date="2024" name="Nat. Commun.">
        <title>Phylogenomics reveals the evolutionary origins of lichenization in chlorophyte algae.</title>
        <authorList>
            <person name="Puginier C."/>
            <person name="Libourel C."/>
            <person name="Otte J."/>
            <person name="Skaloud P."/>
            <person name="Haon M."/>
            <person name="Grisel S."/>
            <person name="Petersen M."/>
            <person name="Berrin J.G."/>
            <person name="Delaux P.M."/>
            <person name="Dal Grande F."/>
            <person name="Keller J."/>
        </authorList>
    </citation>
    <scope>NUCLEOTIDE SEQUENCE [LARGE SCALE GENOMIC DNA]</scope>
    <source>
        <strain evidence="10 11">SAG 2036</strain>
    </source>
</reference>
<sequence>MAADGTDLLPAVVDIQSTRGQRQLLQSLVTAVNTSGAYGPTVLPSSLVTVAETIADGSVHLGSAEISNSTRSATSQLSVAESANISFVVTGGGAWYSSTISGAACGALNYSANVSSNVSWNLVEHTNFWNALMNENTILTNAVTSCSGPCQKSFPLLSNMTYSILMLNAASSPYSTSYSLSFYAPGSADCQGLESASEVQPNFTMPAGFADGFVTGQVLKTPQWEYGRDYVEPYSDLFVLSNASCALLGLFTPSVYAANLPEFTVHLAFSSPDTCHALAANATVISSATAGGSSNFGNGTLVSTTSDSWNIKGTNQYLNVINGAAATLGQYVTLNRTIDTTASFEEVDRTGFIRDFSGNQYDSVGSYWFDDFIVKGATQNLTVFAPGAAECASLPPPQAMPTANSSLIPQGYFNGSVTSYSPQLSQSTGTGGWNFIAAYSNVSCLFLALASSSNNITELDNLGLHLVPESALLSQISARGYLSSNALRNGNETVQNVFCNGFNCSAAQGQWLPVYDLNASETYIVIADTGSQDALLLQEFDFFLVQGLSGSDECQQIRTDPQAQLVYPGASSAVNGPTQSSGSSSNAGAIAGGVVGGVVGAALVALAAFLFVRRRRRKGKPEPIESQDAATSPSRMSFLEMGEADWSAATPWNPRSNPLSAQLLNSRADSMAPTTSSAEVITGSTPGAKGTARAHQRAPSAGSSESERQWFIDPATITVERHADGTPIKLGQGGFGSVYKALQDSHRVVAVKISTNGANRRHDSAFWREIAIIAGCRDRNILQFYGAAYHGPEILLVTEFCERGDLYNAIGNQPGEHIAGEFCWYRRGQEIALDVARGLFFLHSRRIVHNDVKSPNVLLTRECLAKIADVGLAHPLLSRSHMTATGGIRGTWAWQAPETIVGTGVTTAADIWSFGVIMWELMTGERPQRGQYRSPRVPKEAPASAVALIQICMLEDPTLRPTAGDIIQELQGQQH</sequence>
<dbReference type="InterPro" id="IPR001245">
    <property type="entry name" value="Ser-Thr/Tyr_kinase_cat_dom"/>
</dbReference>
<keyword evidence="8" id="KW-1133">Transmembrane helix</keyword>
<gene>
    <name evidence="10" type="ORF">WJX73_009346</name>
</gene>
<dbReference type="EMBL" id="JALJOQ010000009">
    <property type="protein sequence ID" value="KAK9812123.1"/>
    <property type="molecule type" value="Genomic_DNA"/>
</dbReference>
<evidence type="ECO:0000313" key="11">
    <source>
        <dbReference type="Proteomes" id="UP001465755"/>
    </source>
</evidence>
<dbReference type="Proteomes" id="UP001465755">
    <property type="component" value="Unassembled WGS sequence"/>
</dbReference>
<keyword evidence="5 6" id="KW-0067">ATP-binding</keyword>
<name>A0AAW1PVD9_9CHLO</name>